<feature type="transmembrane region" description="Helical" evidence="1">
    <location>
        <begin position="35"/>
        <end position="53"/>
    </location>
</feature>
<evidence type="ECO:0000313" key="2">
    <source>
        <dbReference type="EMBL" id="ETT81059.1"/>
    </source>
</evidence>
<keyword evidence="1" id="KW-0472">Membrane</keyword>
<name>W4ELF7_9BACL</name>
<accession>W4ELF7</accession>
<keyword evidence="1" id="KW-0812">Transmembrane</keyword>
<feature type="transmembrane region" description="Helical" evidence="1">
    <location>
        <begin position="93"/>
        <end position="112"/>
    </location>
</feature>
<sequence length="138" mass="16248">MQLKNYFHFEQVLLNLFGLALSLFTINCFQQPTTLILTKLLSFILFFISYLYWIRFLGIRIRIDKTLLEGNNKFLKSKTTNNREGHIYRRIQGLTNGGTSLMLGILLLHPALYYNKAFFIAIIFLFSMAAINQMKIWR</sequence>
<dbReference type="RefSeq" id="WP_038190439.1">
    <property type="nucleotide sequence ID" value="NZ_ASQA01000042.1"/>
</dbReference>
<feature type="transmembrane region" description="Helical" evidence="1">
    <location>
        <begin position="12"/>
        <end position="29"/>
    </location>
</feature>
<comment type="caution">
    <text evidence="2">The sequence shown here is derived from an EMBL/GenBank/DDBJ whole genome shotgun (WGS) entry which is preliminary data.</text>
</comment>
<proteinExistence type="predicted"/>
<dbReference type="Proteomes" id="UP000019062">
    <property type="component" value="Unassembled WGS sequence"/>
</dbReference>
<dbReference type="AlphaFoldDB" id="W4ELF7"/>
<feature type="transmembrane region" description="Helical" evidence="1">
    <location>
        <begin position="118"/>
        <end position="137"/>
    </location>
</feature>
<reference evidence="2 3" key="1">
    <citation type="journal article" date="2014" name="BMC Genomics">
        <title>Genomic comparison of sporeforming bacilli isolated from milk.</title>
        <authorList>
            <person name="Moreno Switt A.I."/>
            <person name="Andrus A.D."/>
            <person name="Ranieri M.L."/>
            <person name="Orsi R.H."/>
            <person name="Ivy R."/>
            <person name="den Bakker H.C."/>
            <person name="Martin N.H."/>
            <person name="Wiedmann M."/>
            <person name="Boor K.J."/>
        </authorList>
    </citation>
    <scope>NUCLEOTIDE SEQUENCE [LARGE SCALE GENOMIC DNA]</scope>
    <source>
        <strain evidence="2 3">FSL R5-213</strain>
    </source>
</reference>
<keyword evidence="1" id="KW-1133">Transmembrane helix</keyword>
<evidence type="ECO:0000256" key="1">
    <source>
        <dbReference type="SAM" id="Phobius"/>
    </source>
</evidence>
<keyword evidence="3" id="KW-1185">Reference proteome</keyword>
<gene>
    <name evidence="2" type="ORF">C176_20174</name>
</gene>
<dbReference type="EMBL" id="ASQA01000042">
    <property type="protein sequence ID" value="ETT81059.1"/>
    <property type="molecule type" value="Genomic_DNA"/>
</dbReference>
<protein>
    <submittedName>
        <fullName evidence="2">Uncharacterized protein</fullName>
    </submittedName>
</protein>
<evidence type="ECO:0000313" key="3">
    <source>
        <dbReference type="Proteomes" id="UP000019062"/>
    </source>
</evidence>
<organism evidence="2 3">
    <name type="scientific">Viridibacillus arenosi FSL R5-213</name>
    <dbReference type="NCBI Taxonomy" id="1227360"/>
    <lineage>
        <taxon>Bacteria</taxon>
        <taxon>Bacillati</taxon>
        <taxon>Bacillota</taxon>
        <taxon>Bacilli</taxon>
        <taxon>Bacillales</taxon>
        <taxon>Caryophanaceae</taxon>
        <taxon>Viridibacillus</taxon>
    </lineage>
</organism>